<evidence type="ECO:0000313" key="1">
    <source>
        <dbReference type="EMBL" id="KKN09307.1"/>
    </source>
</evidence>
<protein>
    <submittedName>
        <fullName evidence="1">Uncharacterized protein</fullName>
    </submittedName>
</protein>
<sequence>MSLNHDAFIQTTNYSDLDALLRWYIGTVKPHLDTLRQLAEKDPAKARLLFSRDSVMQNLFKIGDNLSEMRELSK</sequence>
<dbReference type="EMBL" id="LAZR01004363">
    <property type="protein sequence ID" value="KKN09307.1"/>
    <property type="molecule type" value="Genomic_DNA"/>
</dbReference>
<reference evidence="1" key="1">
    <citation type="journal article" date="2015" name="Nature">
        <title>Complex archaea that bridge the gap between prokaryotes and eukaryotes.</title>
        <authorList>
            <person name="Spang A."/>
            <person name="Saw J.H."/>
            <person name="Jorgensen S.L."/>
            <person name="Zaremba-Niedzwiedzka K."/>
            <person name="Martijn J."/>
            <person name="Lind A.E."/>
            <person name="van Eijk R."/>
            <person name="Schleper C."/>
            <person name="Guy L."/>
            <person name="Ettema T.J."/>
        </authorList>
    </citation>
    <scope>NUCLEOTIDE SEQUENCE</scope>
</reference>
<proteinExistence type="predicted"/>
<name>A0A0F9NBJ8_9ZZZZ</name>
<comment type="caution">
    <text evidence="1">The sequence shown here is derived from an EMBL/GenBank/DDBJ whole genome shotgun (WGS) entry which is preliminary data.</text>
</comment>
<accession>A0A0F9NBJ8</accession>
<gene>
    <name evidence="1" type="ORF">LCGC14_1047980</name>
</gene>
<dbReference type="AlphaFoldDB" id="A0A0F9NBJ8"/>
<organism evidence="1">
    <name type="scientific">marine sediment metagenome</name>
    <dbReference type="NCBI Taxonomy" id="412755"/>
    <lineage>
        <taxon>unclassified sequences</taxon>
        <taxon>metagenomes</taxon>
        <taxon>ecological metagenomes</taxon>
    </lineage>
</organism>